<feature type="compositionally biased region" description="Polar residues" evidence="1">
    <location>
        <begin position="116"/>
        <end position="132"/>
    </location>
</feature>
<feature type="region of interest" description="Disordered" evidence="1">
    <location>
        <begin position="82"/>
        <end position="132"/>
    </location>
</feature>
<name>A0ABV0S0L8_9TELE</name>
<gene>
    <name evidence="2" type="ORF">XENOCAPTIV_019725</name>
</gene>
<comment type="caution">
    <text evidence="2">The sequence shown here is derived from an EMBL/GenBank/DDBJ whole genome shotgun (WGS) entry which is preliminary data.</text>
</comment>
<evidence type="ECO:0008006" key="4">
    <source>
        <dbReference type="Google" id="ProtNLM"/>
    </source>
</evidence>
<feature type="non-terminal residue" evidence="2">
    <location>
        <position position="1"/>
    </location>
</feature>
<keyword evidence="3" id="KW-1185">Reference proteome</keyword>
<feature type="region of interest" description="Disordered" evidence="1">
    <location>
        <begin position="246"/>
        <end position="268"/>
    </location>
</feature>
<feature type="compositionally biased region" description="Polar residues" evidence="1">
    <location>
        <begin position="84"/>
        <end position="99"/>
    </location>
</feature>
<evidence type="ECO:0000313" key="3">
    <source>
        <dbReference type="Proteomes" id="UP001434883"/>
    </source>
</evidence>
<proteinExistence type="predicted"/>
<evidence type="ECO:0000313" key="2">
    <source>
        <dbReference type="EMBL" id="MEQ2214090.1"/>
    </source>
</evidence>
<organism evidence="2 3">
    <name type="scientific">Xenoophorus captivus</name>
    <dbReference type="NCBI Taxonomy" id="1517983"/>
    <lineage>
        <taxon>Eukaryota</taxon>
        <taxon>Metazoa</taxon>
        <taxon>Chordata</taxon>
        <taxon>Craniata</taxon>
        <taxon>Vertebrata</taxon>
        <taxon>Euteleostomi</taxon>
        <taxon>Actinopterygii</taxon>
        <taxon>Neopterygii</taxon>
        <taxon>Teleostei</taxon>
        <taxon>Neoteleostei</taxon>
        <taxon>Acanthomorphata</taxon>
        <taxon>Ovalentaria</taxon>
        <taxon>Atherinomorphae</taxon>
        <taxon>Cyprinodontiformes</taxon>
        <taxon>Goodeidae</taxon>
        <taxon>Xenoophorus</taxon>
    </lineage>
</organism>
<accession>A0ABV0S0L8</accession>
<protein>
    <recommendedName>
        <fullName evidence="4">Homeodomain interacting protein kinase 1</fullName>
    </recommendedName>
</protein>
<evidence type="ECO:0000256" key="1">
    <source>
        <dbReference type="SAM" id="MobiDB-lite"/>
    </source>
</evidence>
<sequence>LQPSSKSSSFPVRVENSVPIVPHNQSAQSLQIQPSMLTQAWPTGTQQILIPSSWQQVPGVAIHGSAHQSNVTESPLETIHSGAGVQTGQSWRNVTQARTQQERKKGKNRYGENRNRGVSTASTLRSAMTPPTSSVALSQPIIISDTPSPAISIITIHSDTDTEDERKFHPASVGLSRTNVISCVTVHDSDSSTASPLTPLPRNLNATGCLSSRQAKSLAVVAPSVKNQTSERSAASHGRVEIGTYMKPKRSSNRQPCSSGESMDRAGLVPSQSHPLNLSQVRLCFLCHVCSKLEMAIKSLELLTVIKTG</sequence>
<reference evidence="2 3" key="1">
    <citation type="submission" date="2021-06" db="EMBL/GenBank/DDBJ databases">
        <authorList>
            <person name="Palmer J.M."/>
        </authorList>
    </citation>
    <scope>NUCLEOTIDE SEQUENCE [LARGE SCALE GENOMIC DNA]</scope>
    <source>
        <strain evidence="2 3">XC_2019</strain>
        <tissue evidence="2">Muscle</tissue>
    </source>
</reference>
<dbReference type="EMBL" id="JAHRIN010067224">
    <property type="protein sequence ID" value="MEQ2214090.1"/>
    <property type="molecule type" value="Genomic_DNA"/>
</dbReference>
<dbReference type="Proteomes" id="UP001434883">
    <property type="component" value="Unassembled WGS sequence"/>
</dbReference>